<dbReference type="InterPro" id="IPR029045">
    <property type="entry name" value="ClpP/crotonase-like_dom_sf"/>
</dbReference>
<dbReference type="SUPFAM" id="SSF52096">
    <property type="entry name" value="ClpP/crotonase"/>
    <property type="match status" value="1"/>
</dbReference>
<evidence type="ECO:0000313" key="1">
    <source>
        <dbReference type="EMBL" id="SHF42619.1"/>
    </source>
</evidence>
<accession>A0A1M5BJK7</accession>
<evidence type="ECO:0000313" key="2">
    <source>
        <dbReference type="Proteomes" id="UP000184076"/>
    </source>
</evidence>
<dbReference type="Proteomes" id="UP000184076">
    <property type="component" value="Unassembled WGS sequence"/>
</dbReference>
<dbReference type="AlphaFoldDB" id="A0A1M5BJK7"/>
<dbReference type="Pfam" id="PF00378">
    <property type="entry name" value="ECH_1"/>
    <property type="match status" value="1"/>
</dbReference>
<dbReference type="OrthoDB" id="5365311at2"/>
<reference evidence="2" key="1">
    <citation type="submission" date="2016-11" db="EMBL/GenBank/DDBJ databases">
        <authorList>
            <person name="Varghese N."/>
            <person name="Submissions S."/>
        </authorList>
    </citation>
    <scope>NUCLEOTIDE SEQUENCE [LARGE SCALE GENOMIC DNA]</scope>
    <source>
        <strain evidence="2">DSM 9756</strain>
    </source>
</reference>
<dbReference type="Gene3D" id="3.90.226.10">
    <property type="entry name" value="2-enoyl-CoA Hydratase, Chain A, domain 1"/>
    <property type="match status" value="1"/>
</dbReference>
<proteinExistence type="predicted"/>
<dbReference type="RefSeq" id="WP_073038817.1">
    <property type="nucleotide sequence ID" value="NZ_FQVB01000017.1"/>
</dbReference>
<dbReference type="STRING" id="1121391.SAMN02745206_01963"/>
<protein>
    <submittedName>
        <fullName evidence="1">Enoyl-CoA hydratase</fullName>
    </submittedName>
</protein>
<gene>
    <name evidence="1" type="ORF">SAMN02745206_01963</name>
</gene>
<sequence length="259" mass="28134">MPELVEIVDHGMVREVAMNRPKNLNALNLQLMTELADALTAAAADASVRGVLLTGRGKAFCAGGDLKWALDFADDPGVSFHTLAGQLNRVAVELRNMPKPVAAAVQGAAAGAGFTLALACDFRVMEKSAFFQQAYTSNGLCIDGGGTFTLPRLVGMARALEIAAFDERIPAEKALEWGLVTRLAEDGAARDEALDMLNRLAERSLHSFARCKDLFNRAFQNDFETQAERERRALAACARHEDGREGLRAFVEKRPPKFV</sequence>
<dbReference type="PANTHER" id="PTHR43459">
    <property type="entry name" value="ENOYL-COA HYDRATASE"/>
    <property type="match status" value="1"/>
</dbReference>
<keyword evidence="2" id="KW-1185">Reference proteome</keyword>
<organism evidence="1 2">
    <name type="scientific">Desulfacinum infernum DSM 9756</name>
    <dbReference type="NCBI Taxonomy" id="1121391"/>
    <lineage>
        <taxon>Bacteria</taxon>
        <taxon>Pseudomonadati</taxon>
        <taxon>Thermodesulfobacteriota</taxon>
        <taxon>Syntrophobacteria</taxon>
        <taxon>Syntrophobacterales</taxon>
        <taxon>Syntrophobacteraceae</taxon>
        <taxon>Desulfacinum</taxon>
    </lineage>
</organism>
<dbReference type="EMBL" id="FQVB01000017">
    <property type="protein sequence ID" value="SHF42619.1"/>
    <property type="molecule type" value="Genomic_DNA"/>
</dbReference>
<dbReference type="PANTHER" id="PTHR43459:SF1">
    <property type="entry name" value="EG:BACN32G11.4 PROTEIN"/>
    <property type="match status" value="1"/>
</dbReference>
<dbReference type="CDD" id="cd06558">
    <property type="entry name" value="crotonase-like"/>
    <property type="match status" value="1"/>
</dbReference>
<dbReference type="InterPro" id="IPR001753">
    <property type="entry name" value="Enoyl-CoA_hydra/iso"/>
</dbReference>
<dbReference type="GO" id="GO:0003824">
    <property type="term" value="F:catalytic activity"/>
    <property type="evidence" value="ECO:0007669"/>
    <property type="project" value="UniProtKB-ARBA"/>
</dbReference>
<name>A0A1M5BJK7_9BACT</name>